<comment type="caution">
    <text evidence="2">The sequence shown here is derived from an EMBL/GenBank/DDBJ whole genome shotgun (WGS) entry which is preliminary data.</text>
</comment>
<protein>
    <submittedName>
        <fullName evidence="2">Uncharacterized protein</fullName>
    </submittedName>
</protein>
<keyword evidence="3" id="KW-1185">Reference proteome</keyword>
<name>A0A8H8A1K0_9FUNG</name>
<feature type="compositionally biased region" description="Low complexity" evidence="1">
    <location>
        <begin position="119"/>
        <end position="128"/>
    </location>
</feature>
<dbReference type="Proteomes" id="UP000673691">
    <property type="component" value="Unassembled WGS sequence"/>
</dbReference>
<feature type="non-terminal residue" evidence="2">
    <location>
        <position position="1"/>
    </location>
</feature>
<feature type="region of interest" description="Disordered" evidence="1">
    <location>
        <begin position="26"/>
        <end position="46"/>
    </location>
</feature>
<accession>A0A8H8A1K0</accession>
<reference evidence="2 3" key="1">
    <citation type="journal article" name="Sci. Rep.">
        <title>Genome-scale phylogenetic analyses confirm Olpidium as the closest living zoosporic fungus to the non-flagellated, terrestrial fungi.</title>
        <authorList>
            <person name="Chang Y."/>
            <person name="Rochon D."/>
            <person name="Sekimoto S."/>
            <person name="Wang Y."/>
            <person name="Chovatia M."/>
            <person name="Sandor L."/>
            <person name="Salamov A."/>
            <person name="Grigoriev I.V."/>
            <person name="Stajich J.E."/>
            <person name="Spatafora J.W."/>
        </authorList>
    </citation>
    <scope>NUCLEOTIDE SEQUENCE [LARGE SCALE GENOMIC DNA]</scope>
    <source>
        <strain evidence="2">S191</strain>
    </source>
</reference>
<sequence length="329" mass="34093">WLPAVVVVVVAVWRLSERDNAGRTQLPRAAPLAPHRSPPSLPAAAAAPPVQAAAELAARVVMADGVAAQKRPLPRSRPRPPPPAAAPEAAAGAKRKRNEKKWDGILKVAAKRIAASASSAAAAAAAAAPPERSEKRRTRPAEAGGEASSRAAAGAGLSKKRTKKSGTAHDAGRRSAPKSDASVSGTRSDDRTGSNDSDSDSASSDSSGDSDASCSTAGSGRESRRDAELERFPDVLVESAPQKPKKSTSGLPDWLAKPLAIAPDSTRSVSDPELKLSDRMITRCADLGIEELFAEARADFIFCPISLVIARREFRSADGSRAAVAPVSV</sequence>
<dbReference type="OrthoDB" id="3370at2759"/>
<feature type="compositionally biased region" description="Basic and acidic residues" evidence="1">
    <location>
        <begin position="221"/>
        <end position="233"/>
    </location>
</feature>
<feature type="region of interest" description="Disordered" evidence="1">
    <location>
        <begin position="68"/>
        <end position="103"/>
    </location>
</feature>
<evidence type="ECO:0000313" key="2">
    <source>
        <dbReference type="EMBL" id="KAG5463246.1"/>
    </source>
</evidence>
<dbReference type="AlphaFoldDB" id="A0A8H8A1K0"/>
<dbReference type="EMBL" id="JAEFCI010000914">
    <property type="protein sequence ID" value="KAG5463246.1"/>
    <property type="molecule type" value="Genomic_DNA"/>
</dbReference>
<feature type="compositionally biased region" description="Low complexity" evidence="1">
    <location>
        <begin position="141"/>
        <end position="156"/>
    </location>
</feature>
<evidence type="ECO:0000313" key="3">
    <source>
        <dbReference type="Proteomes" id="UP000673691"/>
    </source>
</evidence>
<evidence type="ECO:0000256" key="1">
    <source>
        <dbReference type="SAM" id="MobiDB-lite"/>
    </source>
</evidence>
<feature type="region of interest" description="Disordered" evidence="1">
    <location>
        <begin position="119"/>
        <end position="253"/>
    </location>
</feature>
<proteinExistence type="predicted"/>
<gene>
    <name evidence="2" type="ORF">BJ554DRAFT_740</name>
</gene>
<feature type="compositionally biased region" description="Low complexity" evidence="1">
    <location>
        <begin position="194"/>
        <end position="220"/>
    </location>
</feature>
<organism evidence="2 3">
    <name type="scientific">Olpidium bornovanus</name>
    <dbReference type="NCBI Taxonomy" id="278681"/>
    <lineage>
        <taxon>Eukaryota</taxon>
        <taxon>Fungi</taxon>
        <taxon>Fungi incertae sedis</taxon>
        <taxon>Olpidiomycota</taxon>
        <taxon>Olpidiomycotina</taxon>
        <taxon>Olpidiomycetes</taxon>
        <taxon>Olpidiales</taxon>
        <taxon>Olpidiaceae</taxon>
        <taxon>Olpidium</taxon>
    </lineage>
</organism>